<feature type="region of interest" description="Disordered" evidence="4">
    <location>
        <begin position="1"/>
        <end position="36"/>
    </location>
</feature>
<dbReference type="PANTHER" id="PTHR10270:SF161">
    <property type="entry name" value="SEX-DETERMINING REGION Y PROTEIN"/>
    <property type="match status" value="1"/>
</dbReference>
<evidence type="ECO:0000313" key="7">
    <source>
        <dbReference type="Proteomes" id="UP000759537"/>
    </source>
</evidence>
<dbReference type="GO" id="GO:0005634">
    <property type="term" value="C:nucleus"/>
    <property type="evidence" value="ECO:0007669"/>
    <property type="project" value="UniProtKB-UniRule"/>
</dbReference>
<dbReference type="Gene3D" id="1.10.30.10">
    <property type="entry name" value="High mobility group box domain"/>
    <property type="match status" value="1"/>
</dbReference>
<dbReference type="InterPro" id="IPR009071">
    <property type="entry name" value="HMG_box_dom"/>
</dbReference>
<comment type="caution">
    <text evidence="6">The sequence shown here is derived from an EMBL/GenBank/DDBJ whole genome shotgun (WGS) entry which is preliminary data.</text>
</comment>
<dbReference type="GO" id="GO:0001228">
    <property type="term" value="F:DNA-binding transcription activator activity, RNA polymerase II-specific"/>
    <property type="evidence" value="ECO:0007669"/>
    <property type="project" value="TreeGrafter"/>
</dbReference>
<dbReference type="InterPro" id="IPR050140">
    <property type="entry name" value="SRY-related_HMG-box_TF-like"/>
</dbReference>
<dbReference type="PROSITE" id="PS50118">
    <property type="entry name" value="HMG_BOX_2"/>
    <property type="match status" value="1"/>
</dbReference>
<keyword evidence="1 3" id="KW-0238">DNA-binding</keyword>
<keyword evidence="7" id="KW-1185">Reference proteome</keyword>
<dbReference type="OrthoDB" id="6247875at2759"/>
<dbReference type="Pfam" id="PF00505">
    <property type="entry name" value="HMG_box"/>
    <property type="match status" value="1"/>
</dbReference>
<feature type="compositionally biased region" description="Basic residues" evidence="4">
    <location>
        <begin position="77"/>
        <end position="88"/>
    </location>
</feature>
<gene>
    <name evidence="6" type="ORF">DFH94DRAFT_638156</name>
</gene>
<name>A0A9P5JY66_9AGAM</name>
<evidence type="ECO:0000256" key="2">
    <source>
        <dbReference type="ARBA" id="ARBA00023163"/>
    </source>
</evidence>
<proteinExistence type="predicted"/>
<evidence type="ECO:0000256" key="1">
    <source>
        <dbReference type="ARBA" id="ARBA00023125"/>
    </source>
</evidence>
<evidence type="ECO:0000256" key="3">
    <source>
        <dbReference type="PROSITE-ProRule" id="PRU00267"/>
    </source>
</evidence>
<dbReference type="Proteomes" id="UP000759537">
    <property type="component" value="Unassembled WGS sequence"/>
</dbReference>
<protein>
    <recommendedName>
        <fullName evidence="5">HMG box domain-containing protein</fullName>
    </recommendedName>
</protein>
<dbReference type="GO" id="GO:0000978">
    <property type="term" value="F:RNA polymerase II cis-regulatory region sequence-specific DNA binding"/>
    <property type="evidence" value="ECO:0007669"/>
    <property type="project" value="TreeGrafter"/>
</dbReference>
<dbReference type="CDD" id="cd01389">
    <property type="entry name" value="HMG-box_ROX1-like"/>
    <property type="match status" value="1"/>
</dbReference>
<evidence type="ECO:0000259" key="5">
    <source>
        <dbReference type="PROSITE" id="PS50118"/>
    </source>
</evidence>
<reference evidence="6" key="1">
    <citation type="submission" date="2019-10" db="EMBL/GenBank/DDBJ databases">
        <authorList>
            <consortium name="DOE Joint Genome Institute"/>
            <person name="Kuo A."/>
            <person name="Miyauchi S."/>
            <person name="Kiss E."/>
            <person name="Drula E."/>
            <person name="Kohler A."/>
            <person name="Sanchez-Garcia M."/>
            <person name="Andreopoulos B."/>
            <person name="Barry K.W."/>
            <person name="Bonito G."/>
            <person name="Buee M."/>
            <person name="Carver A."/>
            <person name="Chen C."/>
            <person name="Cichocki N."/>
            <person name="Clum A."/>
            <person name="Culley D."/>
            <person name="Crous P.W."/>
            <person name="Fauchery L."/>
            <person name="Girlanda M."/>
            <person name="Hayes R."/>
            <person name="Keri Z."/>
            <person name="LaButti K."/>
            <person name="Lipzen A."/>
            <person name="Lombard V."/>
            <person name="Magnuson J."/>
            <person name="Maillard F."/>
            <person name="Morin E."/>
            <person name="Murat C."/>
            <person name="Nolan M."/>
            <person name="Ohm R."/>
            <person name="Pangilinan J."/>
            <person name="Pereira M."/>
            <person name="Perotto S."/>
            <person name="Peter M."/>
            <person name="Riley R."/>
            <person name="Sitrit Y."/>
            <person name="Stielow B."/>
            <person name="Szollosi G."/>
            <person name="Zifcakova L."/>
            <person name="Stursova M."/>
            <person name="Spatafora J.W."/>
            <person name="Tedersoo L."/>
            <person name="Vaario L.-M."/>
            <person name="Yamada A."/>
            <person name="Yan M."/>
            <person name="Wang P."/>
            <person name="Xu J."/>
            <person name="Bruns T."/>
            <person name="Baldrian P."/>
            <person name="Vilgalys R."/>
            <person name="Henrissat B."/>
            <person name="Grigoriev I.V."/>
            <person name="Hibbett D."/>
            <person name="Nagy L.G."/>
            <person name="Martin F.M."/>
        </authorList>
    </citation>
    <scope>NUCLEOTIDE SEQUENCE</scope>
    <source>
        <strain evidence="6">Prilba</strain>
    </source>
</reference>
<evidence type="ECO:0000313" key="6">
    <source>
        <dbReference type="EMBL" id="KAF8469243.1"/>
    </source>
</evidence>
<dbReference type="AlphaFoldDB" id="A0A9P5JY66"/>
<feature type="compositionally biased region" description="Low complexity" evidence="4">
    <location>
        <begin position="57"/>
        <end position="69"/>
    </location>
</feature>
<sequence length="496" mass="54396">MPAVRTSRRRRSSLALQSVNPLKHGNYGIGQASPKGVTFAPNVTPVTFVEPEDSLDSDPSSPTSSLFPPASTPAPPSRKRCPPGKRRSQGYIPRPPNAFMLFRADFVRQKHVPGSIETNHGSLSKIIGNCWRALPLEEKRIWEIKAKHAKAEHKQMYPNYRFRPVHNKNKEKKPKTAIPAEDERRCEDVAQLLLEGMKGEELAAAVERLDRMRSTTPINLPRRPSSVPLPNSFPIAIPALPFVEPSHPHSPQQMNPPRYTLPRRPSSAGPAFYRSWGEPFAIPREPSPMPEINASLFNGAYLDNAFPGTGSHSDASFDFGSMFGSLPGGSPQEMFISPLENVMTMDSQNAYASLVPANPYTHISSTNSPVPPSTYSGSPAPSDFSLSMHASHTQSQSQRVLEAMAPQVQAKSTTTNLDGDMAAYAQGLANFNIPLDMGLSYVVPEMPPLSFDISEQMFSNALQEHQQQQQAHVPIAAPVAVPVDAGFAFNDMINEF</sequence>
<dbReference type="EMBL" id="WHVB01000029">
    <property type="protein sequence ID" value="KAF8469243.1"/>
    <property type="molecule type" value="Genomic_DNA"/>
</dbReference>
<keyword evidence="2" id="KW-0804">Transcription</keyword>
<accession>A0A9P5JY66</accession>
<dbReference type="InterPro" id="IPR036910">
    <property type="entry name" value="HMG_box_dom_sf"/>
</dbReference>
<feature type="compositionally biased region" description="Basic residues" evidence="4">
    <location>
        <begin position="1"/>
        <end position="12"/>
    </location>
</feature>
<keyword evidence="3" id="KW-0539">Nucleus</keyword>
<feature type="DNA-binding region" description="HMG box" evidence="3">
    <location>
        <begin position="92"/>
        <end position="161"/>
    </location>
</feature>
<reference evidence="6" key="2">
    <citation type="journal article" date="2020" name="Nat. Commun.">
        <title>Large-scale genome sequencing of mycorrhizal fungi provides insights into the early evolution of symbiotic traits.</title>
        <authorList>
            <person name="Miyauchi S."/>
            <person name="Kiss E."/>
            <person name="Kuo A."/>
            <person name="Drula E."/>
            <person name="Kohler A."/>
            <person name="Sanchez-Garcia M."/>
            <person name="Morin E."/>
            <person name="Andreopoulos B."/>
            <person name="Barry K.W."/>
            <person name="Bonito G."/>
            <person name="Buee M."/>
            <person name="Carver A."/>
            <person name="Chen C."/>
            <person name="Cichocki N."/>
            <person name="Clum A."/>
            <person name="Culley D."/>
            <person name="Crous P.W."/>
            <person name="Fauchery L."/>
            <person name="Girlanda M."/>
            <person name="Hayes R.D."/>
            <person name="Keri Z."/>
            <person name="LaButti K."/>
            <person name="Lipzen A."/>
            <person name="Lombard V."/>
            <person name="Magnuson J."/>
            <person name="Maillard F."/>
            <person name="Murat C."/>
            <person name="Nolan M."/>
            <person name="Ohm R.A."/>
            <person name="Pangilinan J."/>
            <person name="Pereira M.F."/>
            <person name="Perotto S."/>
            <person name="Peter M."/>
            <person name="Pfister S."/>
            <person name="Riley R."/>
            <person name="Sitrit Y."/>
            <person name="Stielow J.B."/>
            <person name="Szollosi G."/>
            <person name="Zifcakova L."/>
            <person name="Stursova M."/>
            <person name="Spatafora J.W."/>
            <person name="Tedersoo L."/>
            <person name="Vaario L.M."/>
            <person name="Yamada A."/>
            <person name="Yan M."/>
            <person name="Wang P."/>
            <person name="Xu J."/>
            <person name="Bruns T."/>
            <person name="Baldrian P."/>
            <person name="Vilgalys R."/>
            <person name="Dunand C."/>
            <person name="Henrissat B."/>
            <person name="Grigoriev I.V."/>
            <person name="Hibbett D."/>
            <person name="Nagy L.G."/>
            <person name="Martin F.M."/>
        </authorList>
    </citation>
    <scope>NUCLEOTIDE SEQUENCE</scope>
    <source>
        <strain evidence="6">Prilba</strain>
    </source>
</reference>
<dbReference type="GO" id="GO:0030154">
    <property type="term" value="P:cell differentiation"/>
    <property type="evidence" value="ECO:0007669"/>
    <property type="project" value="TreeGrafter"/>
</dbReference>
<dbReference type="PANTHER" id="PTHR10270">
    <property type="entry name" value="SOX TRANSCRIPTION FACTOR"/>
    <property type="match status" value="1"/>
</dbReference>
<evidence type="ECO:0000256" key="4">
    <source>
        <dbReference type="SAM" id="MobiDB-lite"/>
    </source>
</evidence>
<dbReference type="SMART" id="SM00398">
    <property type="entry name" value="HMG"/>
    <property type="match status" value="1"/>
</dbReference>
<feature type="region of interest" description="Disordered" evidence="4">
    <location>
        <begin position="49"/>
        <end position="94"/>
    </location>
</feature>
<organism evidence="6 7">
    <name type="scientific">Russula ochroleuca</name>
    <dbReference type="NCBI Taxonomy" id="152965"/>
    <lineage>
        <taxon>Eukaryota</taxon>
        <taxon>Fungi</taxon>
        <taxon>Dikarya</taxon>
        <taxon>Basidiomycota</taxon>
        <taxon>Agaricomycotina</taxon>
        <taxon>Agaricomycetes</taxon>
        <taxon>Russulales</taxon>
        <taxon>Russulaceae</taxon>
        <taxon>Russula</taxon>
    </lineage>
</organism>
<feature type="region of interest" description="Disordered" evidence="4">
    <location>
        <begin position="365"/>
        <end position="398"/>
    </location>
</feature>
<feature type="domain" description="HMG box" evidence="5">
    <location>
        <begin position="92"/>
        <end position="161"/>
    </location>
</feature>
<dbReference type="SUPFAM" id="SSF47095">
    <property type="entry name" value="HMG-box"/>
    <property type="match status" value="1"/>
</dbReference>